<dbReference type="Proteomes" id="UP001497527">
    <property type="component" value="Unassembled WGS sequence"/>
</dbReference>
<keyword evidence="2" id="KW-1185">Reference proteome</keyword>
<evidence type="ECO:0000313" key="2">
    <source>
        <dbReference type="Proteomes" id="UP001497527"/>
    </source>
</evidence>
<organism evidence="1 2">
    <name type="scientific">Tenacibaculum polynesiense</name>
    <dbReference type="NCBI Taxonomy" id="3137857"/>
    <lineage>
        <taxon>Bacteria</taxon>
        <taxon>Pseudomonadati</taxon>
        <taxon>Bacteroidota</taxon>
        <taxon>Flavobacteriia</taxon>
        <taxon>Flavobacteriales</taxon>
        <taxon>Flavobacteriaceae</taxon>
        <taxon>Tenacibaculum</taxon>
    </lineage>
</organism>
<evidence type="ECO:0000313" key="1">
    <source>
        <dbReference type="EMBL" id="CAL2103700.1"/>
    </source>
</evidence>
<comment type="caution">
    <text evidence="1">The sequence shown here is derived from an EMBL/GenBank/DDBJ whole genome shotgun (WGS) entry which is preliminary data.</text>
</comment>
<dbReference type="EMBL" id="CAXJIO010000013">
    <property type="protein sequence ID" value="CAL2103700.1"/>
    <property type="molecule type" value="Genomic_DNA"/>
</dbReference>
<name>A0ABP1F146_9FLAO</name>
<sequence>MTEEQYQRIIKNQIILDNKLNGVVNELRVIKNDINVAINNQKLLEQYEIDITERLKRIENA</sequence>
<protein>
    <submittedName>
        <fullName evidence="1">Uncharacterized protein</fullName>
    </submittedName>
</protein>
<reference evidence="1 2" key="1">
    <citation type="submission" date="2024-05" db="EMBL/GenBank/DDBJ databases">
        <authorList>
            <person name="Duchaud E."/>
        </authorList>
    </citation>
    <scope>NUCLEOTIDE SEQUENCE [LARGE SCALE GENOMIC DNA]</scope>
    <source>
        <strain evidence="1">Ena-SAMPLE-TAB-13-05-2024-13:56:06:370-140308</strain>
    </source>
</reference>
<accession>A0ABP1F146</accession>
<proteinExistence type="predicted"/>
<gene>
    <name evidence="1" type="ORF">T190423A01A_40293</name>
</gene>
<dbReference type="RefSeq" id="WP_348717892.1">
    <property type="nucleotide sequence ID" value="NZ_CAXJIO010000013.1"/>
</dbReference>